<dbReference type="Pfam" id="PF05199">
    <property type="entry name" value="GMC_oxred_C"/>
    <property type="match status" value="1"/>
</dbReference>
<dbReference type="Proteomes" id="UP000319663">
    <property type="component" value="Unassembled WGS sequence"/>
</dbReference>
<dbReference type="OrthoDB" id="269227at2759"/>
<reference evidence="3 4" key="1">
    <citation type="submission" date="2019-06" db="EMBL/GenBank/DDBJ databases">
        <title>Wine fermentation using esterase from Monascus purpureus.</title>
        <authorList>
            <person name="Geng C."/>
            <person name="Zhang Y."/>
        </authorList>
    </citation>
    <scope>NUCLEOTIDE SEQUENCE [LARGE SCALE GENOMIC DNA]</scope>
    <source>
        <strain evidence="3">HQ1</strain>
    </source>
</reference>
<evidence type="ECO:0000313" key="3">
    <source>
        <dbReference type="EMBL" id="TQB70463.1"/>
    </source>
</evidence>
<evidence type="ECO:0000259" key="2">
    <source>
        <dbReference type="PROSITE" id="PS00624"/>
    </source>
</evidence>
<organism evidence="3 4">
    <name type="scientific">Monascus purpureus</name>
    <name type="common">Red mold</name>
    <name type="synonym">Monascus anka</name>
    <dbReference type="NCBI Taxonomy" id="5098"/>
    <lineage>
        <taxon>Eukaryota</taxon>
        <taxon>Fungi</taxon>
        <taxon>Dikarya</taxon>
        <taxon>Ascomycota</taxon>
        <taxon>Pezizomycotina</taxon>
        <taxon>Eurotiomycetes</taxon>
        <taxon>Eurotiomycetidae</taxon>
        <taxon>Eurotiales</taxon>
        <taxon>Aspergillaceae</taxon>
        <taxon>Monascus</taxon>
    </lineage>
</organism>
<comment type="caution">
    <text evidence="3">The sequence shown here is derived from an EMBL/GenBank/DDBJ whole genome shotgun (WGS) entry which is preliminary data.</text>
</comment>
<dbReference type="PIRSF" id="PIRSF000137">
    <property type="entry name" value="Alcohol_oxidase"/>
    <property type="match status" value="1"/>
</dbReference>
<feature type="domain" description="Glucose-methanol-choline oxidoreductase N-terminal" evidence="2">
    <location>
        <begin position="281"/>
        <end position="295"/>
    </location>
</feature>
<gene>
    <name evidence="3" type="ORF">MPDQ_000431</name>
</gene>
<dbReference type="InterPro" id="IPR012132">
    <property type="entry name" value="GMC_OxRdtase"/>
</dbReference>
<dbReference type="PROSITE" id="PS51257">
    <property type="entry name" value="PROKAR_LIPOPROTEIN"/>
    <property type="match status" value="1"/>
</dbReference>
<dbReference type="SUPFAM" id="SSF51905">
    <property type="entry name" value="FAD/NAD(P)-binding domain"/>
    <property type="match status" value="1"/>
</dbReference>
<dbReference type="SUPFAM" id="SSF54373">
    <property type="entry name" value="FAD-linked reductases, C-terminal domain"/>
    <property type="match status" value="1"/>
</dbReference>
<dbReference type="PROSITE" id="PS00624">
    <property type="entry name" value="GMC_OXRED_2"/>
    <property type="match status" value="1"/>
</dbReference>
<dbReference type="InterPro" id="IPR007867">
    <property type="entry name" value="GMC_OxRtase_C"/>
</dbReference>
<accession>A0A507QRJ2</accession>
<sequence length="609" mass="67009">MGVQLKNAYDYIILGGGTAGCVIANRLSEDPNTTVLVIEAGSYRPDDPKINTPGLMTSLYDKPEYDWSFFTEPQKHLNGRIISHPRGKGVGGSTSLAYGVIVFPSRATINAWEKLGNRGWGWKDMGRYYRKFHTLNEPIAKTAEDLSLAYLDKNIRGTNGPIQVSFPNEDFYGALHKAWTQTFQNLDMGYTGDPATGKMKGGFTNPCCVDPRSKMRSYAGNAYYNPEVAKRPNLQFLTETLAEKIHFDDVDRQTATGVLFRTVDGNQQTAHARKEVIVCAGTVQSPQLLELSGIGDAKRLKALGITPVADNPYVGENLQDHACAGISFEVIDGISTIEDTKIPGKLDELIQAYQNTHSGPLTASCISSAYIPVNDLSILGDRKVLQPILDAELKVKPGGHPALQKQYELQRAIVEDTNDSTIHYWMLNTQLCPHTGPRPTDWFGMKEDGRYAVIDASLTNPFSRGSVHIKSADPTAKPAIDPMYLSNKLDLELLARHVLFIETIVKTEPFASLIKRDGRRVPPNTHLHTLEEARQFVCDTVVSNYHPAGTCAMLPQELGGVVDDRLKVYGTKNVRVCDASIFPLIPRGNIQTSVYATAEKGADLIKGVV</sequence>
<dbReference type="GO" id="GO:0016614">
    <property type="term" value="F:oxidoreductase activity, acting on CH-OH group of donors"/>
    <property type="evidence" value="ECO:0007669"/>
    <property type="project" value="InterPro"/>
</dbReference>
<dbReference type="AlphaFoldDB" id="A0A507QRJ2"/>
<keyword evidence="4" id="KW-1185">Reference proteome</keyword>
<dbReference type="Gene3D" id="3.50.50.60">
    <property type="entry name" value="FAD/NAD(P)-binding domain"/>
    <property type="match status" value="1"/>
</dbReference>
<dbReference type="EMBL" id="VIFY01000107">
    <property type="protein sequence ID" value="TQB70463.1"/>
    <property type="molecule type" value="Genomic_DNA"/>
</dbReference>
<proteinExistence type="inferred from homology"/>
<dbReference type="InterPro" id="IPR036188">
    <property type="entry name" value="FAD/NAD-bd_sf"/>
</dbReference>
<name>A0A507QRJ2_MONPU</name>
<dbReference type="PANTHER" id="PTHR11552:SF210">
    <property type="entry name" value="GLUCOSE-METHANOL-CHOLINE OXIDOREDUCTASE N-TERMINAL DOMAIN-CONTAINING PROTEIN-RELATED"/>
    <property type="match status" value="1"/>
</dbReference>
<dbReference type="PANTHER" id="PTHR11552">
    <property type="entry name" value="GLUCOSE-METHANOL-CHOLINE GMC OXIDOREDUCTASE"/>
    <property type="match status" value="1"/>
</dbReference>
<dbReference type="STRING" id="5098.A0A507QRJ2"/>
<dbReference type="Pfam" id="PF00732">
    <property type="entry name" value="GMC_oxred_N"/>
    <property type="match status" value="1"/>
</dbReference>
<comment type="similarity">
    <text evidence="1">Belongs to the GMC oxidoreductase family.</text>
</comment>
<dbReference type="Gene3D" id="3.30.560.10">
    <property type="entry name" value="Glucose Oxidase, domain 3"/>
    <property type="match status" value="1"/>
</dbReference>
<evidence type="ECO:0000313" key="4">
    <source>
        <dbReference type="Proteomes" id="UP000319663"/>
    </source>
</evidence>
<dbReference type="GO" id="GO:0050660">
    <property type="term" value="F:flavin adenine dinucleotide binding"/>
    <property type="evidence" value="ECO:0007669"/>
    <property type="project" value="InterPro"/>
</dbReference>
<protein>
    <recommendedName>
        <fullName evidence="2">Glucose-methanol-choline oxidoreductase N-terminal domain-containing protein</fullName>
    </recommendedName>
</protein>
<evidence type="ECO:0000256" key="1">
    <source>
        <dbReference type="ARBA" id="ARBA00010790"/>
    </source>
</evidence>
<dbReference type="InterPro" id="IPR000172">
    <property type="entry name" value="GMC_OxRdtase_N"/>
</dbReference>